<comment type="caution">
    <text evidence="1">The sequence shown here is derived from an EMBL/GenBank/DDBJ whole genome shotgun (WGS) entry which is preliminary data.</text>
</comment>
<accession>A0A8X6WQV1</accession>
<reference evidence="1" key="1">
    <citation type="submission" date="2020-08" db="EMBL/GenBank/DDBJ databases">
        <title>Multicomponent nature underlies the extraordinary mechanical properties of spider dragline silk.</title>
        <authorList>
            <person name="Kono N."/>
            <person name="Nakamura H."/>
            <person name="Mori M."/>
            <person name="Yoshida Y."/>
            <person name="Ohtoshi R."/>
            <person name="Malay A.D."/>
            <person name="Moran D.A.P."/>
            <person name="Tomita M."/>
            <person name="Numata K."/>
            <person name="Arakawa K."/>
        </authorList>
    </citation>
    <scope>NUCLEOTIDE SEQUENCE</scope>
</reference>
<evidence type="ECO:0000313" key="2">
    <source>
        <dbReference type="Proteomes" id="UP000886998"/>
    </source>
</evidence>
<gene>
    <name evidence="1" type="ORF">TNIN_460901</name>
</gene>
<organism evidence="1 2">
    <name type="scientific">Trichonephila inaurata madagascariensis</name>
    <dbReference type="NCBI Taxonomy" id="2747483"/>
    <lineage>
        <taxon>Eukaryota</taxon>
        <taxon>Metazoa</taxon>
        <taxon>Ecdysozoa</taxon>
        <taxon>Arthropoda</taxon>
        <taxon>Chelicerata</taxon>
        <taxon>Arachnida</taxon>
        <taxon>Araneae</taxon>
        <taxon>Araneomorphae</taxon>
        <taxon>Entelegynae</taxon>
        <taxon>Araneoidea</taxon>
        <taxon>Nephilidae</taxon>
        <taxon>Trichonephila</taxon>
        <taxon>Trichonephila inaurata</taxon>
    </lineage>
</organism>
<dbReference type="Proteomes" id="UP000886998">
    <property type="component" value="Unassembled WGS sequence"/>
</dbReference>
<keyword evidence="2" id="KW-1185">Reference proteome</keyword>
<protein>
    <submittedName>
        <fullName evidence="1">Uncharacterized protein</fullName>
    </submittedName>
</protein>
<dbReference type="AlphaFoldDB" id="A0A8X6WQV1"/>
<proteinExistence type="predicted"/>
<sequence>MRSENKKRGWTRRGKKKREQTIDLIEYRRPLVKVEVVGMDSTLLTPQRRKKKMFLLTSRLFAKQELGEDKRSKPFLPPPPPSPLVLAIPLNGNSFFEKNGVLFPLSSKLLLAYSLPPNARWEN</sequence>
<dbReference type="EMBL" id="BMAV01001497">
    <property type="protein sequence ID" value="GFY39688.1"/>
    <property type="molecule type" value="Genomic_DNA"/>
</dbReference>
<name>A0A8X6WQV1_9ARAC</name>
<evidence type="ECO:0000313" key="1">
    <source>
        <dbReference type="EMBL" id="GFY39688.1"/>
    </source>
</evidence>